<dbReference type="PANTHER" id="PTHR30203">
    <property type="entry name" value="OUTER MEMBRANE CATION EFFLUX PROTEIN"/>
    <property type="match status" value="1"/>
</dbReference>
<evidence type="ECO:0000256" key="3">
    <source>
        <dbReference type="SAM" id="MobiDB-lite"/>
    </source>
</evidence>
<name>A0A318SYS8_9BURK</name>
<dbReference type="AlphaFoldDB" id="A0A318SYS8"/>
<feature type="region of interest" description="Disordered" evidence="3">
    <location>
        <begin position="127"/>
        <end position="152"/>
    </location>
</feature>
<dbReference type="InterPro" id="IPR003423">
    <property type="entry name" value="OMP_efflux"/>
</dbReference>
<dbReference type="Proteomes" id="UP000247540">
    <property type="component" value="Unassembled WGS sequence"/>
</dbReference>
<dbReference type="Gene3D" id="1.20.1600.10">
    <property type="entry name" value="Outer membrane efflux proteins (OEP)"/>
    <property type="match status" value="1"/>
</dbReference>
<keyword evidence="2 4" id="KW-0449">Lipoprotein</keyword>
<reference evidence="4 5" key="1">
    <citation type="submission" date="2018-06" db="EMBL/GenBank/DDBJ databases">
        <title>Genomic Encyclopedia of Type Strains, Phase III (KMG-III): the genomes of soil and plant-associated and newly described type strains.</title>
        <authorList>
            <person name="Whitman W."/>
        </authorList>
    </citation>
    <scope>NUCLEOTIDE SEQUENCE [LARGE SCALE GENOMIC DNA]</scope>
    <source>
        <strain evidence="4 5">CECT 7646</strain>
    </source>
</reference>
<evidence type="ECO:0000313" key="4">
    <source>
        <dbReference type="EMBL" id="PYE78151.1"/>
    </source>
</evidence>
<keyword evidence="2" id="KW-0472">Membrane</keyword>
<feature type="chain" id="PRO_5016194672" evidence="2">
    <location>
        <begin position="31"/>
        <end position="492"/>
    </location>
</feature>
<dbReference type="PROSITE" id="PS51257">
    <property type="entry name" value="PROKAR_LIPOPROTEIN"/>
    <property type="match status" value="1"/>
</dbReference>
<evidence type="ECO:0000256" key="2">
    <source>
        <dbReference type="RuleBase" id="RU362097"/>
    </source>
</evidence>
<dbReference type="InterPro" id="IPR010131">
    <property type="entry name" value="MdtP/NodT-like"/>
</dbReference>
<dbReference type="PANTHER" id="PTHR30203:SF33">
    <property type="entry name" value="BLR4455 PROTEIN"/>
    <property type="match status" value="1"/>
</dbReference>
<dbReference type="RefSeq" id="WP_110465440.1">
    <property type="nucleotide sequence ID" value="NZ_JAMOFZ010000009.1"/>
</dbReference>
<protein>
    <submittedName>
        <fullName evidence="4">NodT family efflux transporter outer membrane factor (OMF) lipoprotein</fullName>
    </submittedName>
</protein>
<dbReference type="OrthoDB" id="9770517at2"/>
<sequence>MKNASRRRTAPASSYRFHSIASVVAAAALAACSSTPLPTAPPPMDVPAAYKEAGLWQPADPQAAAAVPDAWWTLFQDPVLDRLQQQAAAGNQNVAASVARLRAAQAALGSSRAALLPTVNGNFGGTRSVSSSSSAGTVDSAGNPVGSTGGRPRTLYTLGASASWELDLWGRVSGAVDAARAGLQASADDVAALRLSTQATLAQTYFSLRAAEVQSQLLADTQAAYRRSLQLTRNRYAAGVAASVDVAQAESQLQSARAQQIEADTTRAQLEHALAALVGQAPAAFDLPRTAVLPLAPAAPLQLPSQLLQRRPDIAAAERRVAAANAQIGVARAAFFPALTLSASAGYRSGTLRDLVDAPNLFWSLGPALAVSLFDGGARRAAVESARASSDLAAATYRQTVLTALQEVEDNLVVATNLEREEAVQADALAAARRARDVTDNQYRAGTVSYLNVVTAQAAALAAERTLLDVRDRRLAAVGQLLKNIAGRWEPV</sequence>
<dbReference type="SUPFAM" id="SSF56954">
    <property type="entry name" value="Outer membrane efflux proteins (OEP)"/>
    <property type="match status" value="1"/>
</dbReference>
<accession>A0A318SYS8</accession>
<keyword evidence="2" id="KW-0812">Transmembrane</keyword>
<feature type="signal peptide" evidence="2">
    <location>
        <begin position="1"/>
        <end position="30"/>
    </location>
</feature>
<comment type="similarity">
    <text evidence="1 2">Belongs to the outer membrane factor (OMF) (TC 1.B.17) family.</text>
</comment>
<dbReference type="GO" id="GO:0005886">
    <property type="term" value="C:plasma membrane"/>
    <property type="evidence" value="ECO:0007669"/>
    <property type="project" value="UniProtKB-SubCell"/>
</dbReference>
<dbReference type="Pfam" id="PF02321">
    <property type="entry name" value="OEP"/>
    <property type="match status" value="2"/>
</dbReference>
<comment type="subcellular location">
    <subcellularLocation>
        <location evidence="2">Cell membrane</location>
        <topology evidence="2">Lipid-anchor</topology>
    </subcellularLocation>
</comment>
<proteinExistence type="inferred from homology"/>
<keyword evidence="5" id="KW-1185">Reference proteome</keyword>
<dbReference type="Gene3D" id="2.20.200.10">
    <property type="entry name" value="Outer membrane efflux proteins (OEP)"/>
    <property type="match status" value="1"/>
</dbReference>
<keyword evidence="2" id="KW-1134">Transmembrane beta strand</keyword>
<gene>
    <name evidence="4" type="ORF">DFQ15_10964</name>
</gene>
<comment type="caution">
    <text evidence="4">The sequence shown here is derived from an EMBL/GenBank/DDBJ whole genome shotgun (WGS) entry which is preliminary data.</text>
</comment>
<feature type="compositionally biased region" description="Low complexity" evidence="3">
    <location>
        <begin position="127"/>
        <end position="142"/>
    </location>
</feature>
<dbReference type="NCBIfam" id="TIGR01845">
    <property type="entry name" value="outer_NodT"/>
    <property type="match status" value="1"/>
</dbReference>
<keyword evidence="2" id="KW-0564">Palmitate</keyword>
<evidence type="ECO:0000256" key="1">
    <source>
        <dbReference type="ARBA" id="ARBA00007613"/>
    </source>
</evidence>
<keyword evidence="2" id="KW-0732">Signal</keyword>
<evidence type="ECO:0000313" key="5">
    <source>
        <dbReference type="Proteomes" id="UP000247540"/>
    </source>
</evidence>
<dbReference type="EMBL" id="QJTC01000009">
    <property type="protein sequence ID" value="PYE78151.1"/>
    <property type="molecule type" value="Genomic_DNA"/>
</dbReference>
<organism evidence="4 5">
    <name type="scientific">Xylophilus ampelinus</name>
    <dbReference type="NCBI Taxonomy" id="54067"/>
    <lineage>
        <taxon>Bacteria</taxon>
        <taxon>Pseudomonadati</taxon>
        <taxon>Pseudomonadota</taxon>
        <taxon>Betaproteobacteria</taxon>
        <taxon>Burkholderiales</taxon>
        <taxon>Xylophilus</taxon>
    </lineage>
</organism>
<dbReference type="GO" id="GO:0015562">
    <property type="term" value="F:efflux transmembrane transporter activity"/>
    <property type="evidence" value="ECO:0007669"/>
    <property type="project" value="InterPro"/>
</dbReference>